<evidence type="ECO:0000313" key="7">
    <source>
        <dbReference type="Proteomes" id="UP001501578"/>
    </source>
</evidence>
<feature type="signal peptide" evidence="3">
    <location>
        <begin position="1"/>
        <end position="20"/>
    </location>
</feature>
<evidence type="ECO:0000259" key="4">
    <source>
        <dbReference type="Pfam" id="PF03990"/>
    </source>
</evidence>
<keyword evidence="7" id="KW-1185">Reference proteome</keyword>
<dbReference type="InterPro" id="IPR010618">
    <property type="entry name" value="RPF"/>
</dbReference>
<feature type="domain" description="Resuscitation-promoting factor core lysozyme-like" evidence="5">
    <location>
        <begin position="203"/>
        <end position="276"/>
    </location>
</feature>
<dbReference type="Pfam" id="PF03990">
    <property type="entry name" value="DUF348"/>
    <property type="match status" value="3"/>
</dbReference>
<evidence type="ECO:0000256" key="3">
    <source>
        <dbReference type="SAM" id="SignalP"/>
    </source>
</evidence>
<reference evidence="6 7" key="1">
    <citation type="journal article" date="2019" name="Int. J. Syst. Evol. Microbiol.">
        <title>The Global Catalogue of Microorganisms (GCM) 10K type strain sequencing project: providing services to taxonomists for standard genome sequencing and annotation.</title>
        <authorList>
            <consortium name="The Broad Institute Genomics Platform"/>
            <consortium name="The Broad Institute Genome Sequencing Center for Infectious Disease"/>
            <person name="Wu L."/>
            <person name="Ma J."/>
        </authorList>
    </citation>
    <scope>NUCLEOTIDE SEQUENCE [LARGE SCALE GENOMIC DNA]</scope>
    <source>
        <strain evidence="6 7">JCM 11136</strain>
    </source>
</reference>
<feature type="domain" description="DUF348" evidence="4">
    <location>
        <begin position="139"/>
        <end position="165"/>
    </location>
</feature>
<feature type="domain" description="DUF348" evidence="4">
    <location>
        <begin position="80"/>
        <end position="107"/>
    </location>
</feature>
<evidence type="ECO:0000313" key="6">
    <source>
        <dbReference type="EMBL" id="GAA0940618.1"/>
    </source>
</evidence>
<dbReference type="CDD" id="cd13925">
    <property type="entry name" value="RPF"/>
    <property type="match status" value="1"/>
</dbReference>
<evidence type="ECO:0000256" key="1">
    <source>
        <dbReference type="ARBA" id="ARBA00010830"/>
    </source>
</evidence>
<sequence length="283" mass="30259">MLCLAAAAAAGALVGAASLAKDIRLVVDGEAVAVRSFAGSVHELLSDAGVTVGFGDYLSLGAQQDLADGATVVVKRARPVRLTVDGRTSHRVVTATNVGDALDELEIGGVAGRLSAELGEAVPLSGMSLTVYTERRVLIVADGRRRWARTTAGTVRQVLAQERIRAPRGYRVTPEPSSFPRQGVVIRVEPERVVLVAPEVARLDWAALAACESRGNPRAYNAAGPYYGLYQFSLDSWRAVGGGGVPSAWPPEEQTYRAQLLYQRVQGRWQGQWPHCGGRLFGR</sequence>
<dbReference type="Gene3D" id="1.10.530.10">
    <property type="match status" value="1"/>
</dbReference>
<gene>
    <name evidence="6" type="ORF">GCM10009560_52050</name>
</gene>
<feature type="domain" description="DUF348" evidence="4">
    <location>
        <begin position="24"/>
        <end position="60"/>
    </location>
</feature>
<protein>
    <recommendedName>
        <fullName evidence="8">G5 domain-containing protein</fullName>
    </recommendedName>
</protein>
<comment type="similarity">
    <text evidence="1">Belongs to the transglycosylase family. Rpf subfamily.</text>
</comment>
<comment type="caution">
    <text evidence="6">The sequence shown here is derived from an EMBL/GenBank/DDBJ whole genome shotgun (WGS) entry which is preliminary data.</text>
</comment>
<dbReference type="InterPro" id="IPR007137">
    <property type="entry name" value="DUF348"/>
</dbReference>
<name>A0ABN1QC84_9ACTN</name>
<feature type="chain" id="PRO_5046025734" description="G5 domain-containing protein" evidence="3">
    <location>
        <begin position="21"/>
        <end position="283"/>
    </location>
</feature>
<evidence type="ECO:0008006" key="8">
    <source>
        <dbReference type="Google" id="ProtNLM"/>
    </source>
</evidence>
<accession>A0ABN1QC84</accession>
<dbReference type="Proteomes" id="UP001501578">
    <property type="component" value="Unassembled WGS sequence"/>
</dbReference>
<dbReference type="EMBL" id="BAAAHQ010000027">
    <property type="protein sequence ID" value="GAA0940618.1"/>
    <property type="molecule type" value="Genomic_DNA"/>
</dbReference>
<evidence type="ECO:0000256" key="2">
    <source>
        <dbReference type="ARBA" id="ARBA00022801"/>
    </source>
</evidence>
<organism evidence="6 7">
    <name type="scientific">Nonomuraea longicatena</name>
    <dbReference type="NCBI Taxonomy" id="83682"/>
    <lineage>
        <taxon>Bacteria</taxon>
        <taxon>Bacillati</taxon>
        <taxon>Actinomycetota</taxon>
        <taxon>Actinomycetes</taxon>
        <taxon>Streptosporangiales</taxon>
        <taxon>Streptosporangiaceae</taxon>
        <taxon>Nonomuraea</taxon>
    </lineage>
</organism>
<evidence type="ECO:0000259" key="5">
    <source>
        <dbReference type="Pfam" id="PF06737"/>
    </source>
</evidence>
<keyword evidence="3" id="KW-0732">Signal</keyword>
<keyword evidence="2" id="KW-0378">Hydrolase</keyword>
<dbReference type="InterPro" id="IPR023346">
    <property type="entry name" value="Lysozyme-like_dom_sf"/>
</dbReference>
<dbReference type="Pfam" id="PF06737">
    <property type="entry name" value="Transglycosylas"/>
    <property type="match status" value="1"/>
</dbReference>
<proteinExistence type="inferred from homology"/>
<dbReference type="SUPFAM" id="SSF53955">
    <property type="entry name" value="Lysozyme-like"/>
    <property type="match status" value="1"/>
</dbReference>